<dbReference type="EMBL" id="BAAADV010000007">
    <property type="protein sequence ID" value="GAA0679145.1"/>
    <property type="molecule type" value="Genomic_DNA"/>
</dbReference>
<dbReference type="AlphaFoldDB" id="A0AAV3TCW4"/>
<dbReference type="RefSeq" id="WP_343774825.1">
    <property type="nucleotide sequence ID" value="NZ_BAAADV010000007.1"/>
</dbReference>
<sequence>MKAHVFAEGSNTTTEDPTKPAKEYFQGLFGVVAGLTDELSESANTSLHVLSEEFGVLRGDQPIADTTESKQGGSADLWEKAQEELLTAAREADVIVILLSTDAFERTVGEIWPELVEAAKPDSIWCIGAARSTLDSITFEKLEEKGCSVISYQRVGVARIGTDAREDLLQAVNQKVSE</sequence>
<dbReference type="Proteomes" id="UP001500420">
    <property type="component" value="Unassembled WGS sequence"/>
</dbReference>
<gene>
    <name evidence="1" type="ORF">GCM10009020_29530</name>
</gene>
<keyword evidence="2" id="KW-1185">Reference proteome</keyword>
<proteinExistence type="predicted"/>
<protein>
    <submittedName>
        <fullName evidence="1">Uncharacterized protein</fullName>
    </submittedName>
</protein>
<evidence type="ECO:0000313" key="2">
    <source>
        <dbReference type="Proteomes" id="UP001500420"/>
    </source>
</evidence>
<name>A0AAV3TCW4_9EURY</name>
<comment type="caution">
    <text evidence="1">The sequence shown here is derived from an EMBL/GenBank/DDBJ whole genome shotgun (WGS) entry which is preliminary data.</text>
</comment>
<accession>A0AAV3TCW4</accession>
<organism evidence="1 2">
    <name type="scientific">Natronoarchaeum mannanilyticum</name>
    <dbReference type="NCBI Taxonomy" id="926360"/>
    <lineage>
        <taxon>Archaea</taxon>
        <taxon>Methanobacteriati</taxon>
        <taxon>Methanobacteriota</taxon>
        <taxon>Stenosarchaea group</taxon>
        <taxon>Halobacteria</taxon>
        <taxon>Halobacteriales</taxon>
        <taxon>Natronoarchaeaceae</taxon>
    </lineage>
</organism>
<evidence type="ECO:0000313" key="1">
    <source>
        <dbReference type="EMBL" id="GAA0679145.1"/>
    </source>
</evidence>
<reference evidence="1 2" key="1">
    <citation type="journal article" date="2019" name="Int. J. Syst. Evol. Microbiol.">
        <title>The Global Catalogue of Microorganisms (GCM) 10K type strain sequencing project: providing services to taxonomists for standard genome sequencing and annotation.</title>
        <authorList>
            <consortium name="The Broad Institute Genomics Platform"/>
            <consortium name="The Broad Institute Genome Sequencing Center for Infectious Disease"/>
            <person name="Wu L."/>
            <person name="Ma J."/>
        </authorList>
    </citation>
    <scope>NUCLEOTIDE SEQUENCE [LARGE SCALE GENOMIC DNA]</scope>
    <source>
        <strain evidence="1 2">JCM 16328</strain>
    </source>
</reference>